<keyword evidence="7" id="KW-0805">Transcription regulation</keyword>
<gene>
    <name evidence="12" type="ORF">UFOPK1619_00301</name>
</gene>
<evidence type="ECO:0000256" key="9">
    <source>
        <dbReference type="ARBA" id="ARBA00023157"/>
    </source>
</evidence>
<dbReference type="InterPro" id="IPR003482">
    <property type="entry name" value="Whib"/>
</dbReference>
<evidence type="ECO:0000256" key="6">
    <source>
        <dbReference type="ARBA" id="ARBA00023014"/>
    </source>
</evidence>
<evidence type="ECO:0000256" key="3">
    <source>
        <dbReference type="ARBA" id="ARBA00022485"/>
    </source>
</evidence>
<keyword evidence="9" id="KW-1015">Disulfide bond</keyword>
<dbReference type="Pfam" id="PF02467">
    <property type="entry name" value="Whib"/>
    <property type="match status" value="1"/>
</dbReference>
<dbReference type="GO" id="GO:0045892">
    <property type="term" value="P:negative regulation of DNA-templated transcription"/>
    <property type="evidence" value="ECO:0007669"/>
    <property type="project" value="TreeGrafter"/>
</dbReference>
<dbReference type="GO" id="GO:0047134">
    <property type="term" value="F:protein-disulfide reductase [NAD(P)H] activity"/>
    <property type="evidence" value="ECO:0007669"/>
    <property type="project" value="TreeGrafter"/>
</dbReference>
<reference evidence="12" key="1">
    <citation type="submission" date="2020-05" db="EMBL/GenBank/DDBJ databases">
        <authorList>
            <person name="Chiriac C."/>
            <person name="Salcher M."/>
            <person name="Ghai R."/>
            <person name="Kavagutti S V."/>
        </authorList>
    </citation>
    <scope>NUCLEOTIDE SEQUENCE</scope>
</reference>
<evidence type="ECO:0000313" key="12">
    <source>
        <dbReference type="EMBL" id="CAB4559599.1"/>
    </source>
</evidence>
<proteinExistence type="inferred from homology"/>
<dbReference type="GO" id="GO:0045454">
    <property type="term" value="P:cell redox homeostasis"/>
    <property type="evidence" value="ECO:0007669"/>
    <property type="project" value="TreeGrafter"/>
</dbReference>
<name>A0A6J6D9V7_9ZZZZ</name>
<evidence type="ECO:0000256" key="4">
    <source>
        <dbReference type="ARBA" id="ARBA00022723"/>
    </source>
</evidence>
<organism evidence="12">
    <name type="scientific">freshwater metagenome</name>
    <dbReference type="NCBI Taxonomy" id="449393"/>
    <lineage>
        <taxon>unclassified sequences</taxon>
        <taxon>metagenomes</taxon>
        <taxon>ecological metagenomes</taxon>
    </lineage>
</organism>
<evidence type="ECO:0000259" key="11">
    <source>
        <dbReference type="PROSITE" id="PS51674"/>
    </source>
</evidence>
<evidence type="ECO:0000256" key="8">
    <source>
        <dbReference type="ARBA" id="ARBA00023125"/>
    </source>
</evidence>
<keyword evidence="3" id="KW-0004">4Fe-4S</keyword>
<dbReference type="PANTHER" id="PTHR38839">
    <property type="entry name" value="TRANSCRIPTIONAL REGULATOR WHID-RELATED"/>
    <property type="match status" value="1"/>
</dbReference>
<keyword evidence="4" id="KW-0479">Metal-binding</keyword>
<keyword evidence="6" id="KW-0411">Iron-sulfur</keyword>
<dbReference type="HAMAP" id="MF_01479">
    <property type="entry name" value="WhiB"/>
    <property type="match status" value="1"/>
</dbReference>
<keyword evidence="10" id="KW-0804">Transcription</keyword>
<dbReference type="AlphaFoldDB" id="A0A6J6D9V7"/>
<feature type="domain" description="4Fe-4S Wbl-type" evidence="11">
    <location>
        <begin position="13"/>
        <end position="70"/>
    </location>
</feature>
<dbReference type="InterPro" id="IPR034768">
    <property type="entry name" value="4FE4S_WBL"/>
</dbReference>
<dbReference type="GO" id="GO:0051539">
    <property type="term" value="F:4 iron, 4 sulfur cluster binding"/>
    <property type="evidence" value="ECO:0007669"/>
    <property type="project" value="UniProtKB-KW"/>
</dbReference>
<dbReference type="PROSITE" id="PS51674">
    <property type="entry name" value="4FE4S_WBL"/>
    <property type="match status" value="1"/>
</dbReference>
<evidence type="ECO:0000256" key="5">
    <source>
        <dbReference type="ARBA" id="ARBA00023004"/>
    </source>
</evidence>
<dbReference type="EMBL" id="CAEZTI010000037">
    <property type="protein sequence ID" value="CAB4559599.1"/>
    <property type="molecule type" value="Genomic_DNA"/>
</dbReference>
<protein>
    <submittedName>
        <fullName evidence="12">Unannotated protein</fullName>
    </submittedName>
</protein>
<evidence type="ECO:0000256" key="1">
    <source>
        <dbReference type="ARBA" id="ARBA00001966"/>
    </source>
</evidence>
<evidence type="ECO:0000256" key="10">
    <source>
        <dbReference type="ARBA" id="ARBA00023163"/>
    </source>
</evidence>
<comment type="similarity">
    <text evidence="2">Belongs to the WhiB family.</text>
</comment>
<sequence>MSRSELSWRQQGACNGLDPAVFFPDSEDAAEEAKCICAECPVRVNCLEYALATREKDGVWGGATDKERRRIIRHRRRLA</sequence>
<dbReference type="GO" id="GO:0003677">
    <property type="term" value="F:DNA binding"/>
    <property type="evidence" value="ECO:0007669"/>
    <property type="project" value="UniProtKB-KW"/>
</dbReference>
<evidence type="ECO:0000256" key="7">
    <source>
        <dbReference type="ARBA" id="ARBA00023015"/>
    </source>
</evidence>
<accession>A0A6J6D9V7</accession>
<comment type="cofactor">
    <cofactor evidence="1">
        <name>[4Fe-4S] cluster</name>
        <dbReference type="ChEBI" id="CHEBI:49883"/>
    </cofactor>
</comment>
<dbReference type="GO" id="GO:0046872">
    <property type="term" value="F:metal ion binding"/>
    <property type="evidence" value="ECO:0007669"/>
    <property type="project" value="UniProtKB-KW"/>
</dbReference>
<evidence type="ECO:0000256" key="2">
    <source>
        <dbReference type="ARBA" id="ARBA00006597"/>
    </source>
</evidence>
<keyword evidence="5" id="KW-0408">Iron</keyword>
<keyword evidence="8" id="KW-0238">DNA-binding</keyword>